<keyword evidence="12" id="KW-1185">Reference proteome</keyword>
<gene>
    <name evidence="11" type="ORF">L873DRAFT_1786938</name>
</gene>
<evidence type="ECO:0000259" key="9">
    <source>
        <dbReference type="Pfam" id="PF12253"/>
    </source>
</evidence>
<dbReference type="GO" id="GO:0033186">
    <property type="term" value="C:CAF-1 complex"/>
    <property type="evidence" value="ECO:0007669"/>
    <property type="project" value="TreeGrafter"/>
</dbReference>
<proteinExistence type="predicted"/>
<dbReference type="Proteomes" id="UP000276215">
    <property type="component" value="Unassembled WGS sequence"/>
</dbReference>
<dbReference type="InterPro" id="IPR022043">
    <property type="entry name" value="CAF1A_DD"/>
</dbReference>
<keyword evidence="6" id="KW-0539">Nucleus</keyword>
<evidence type="ECO:0000256" key="5">
    <source>
        <dbReference type="ARBA" id="ARBA00023204"/>
    </source>
</evidence>
<dbReference type="GO" id="GO:0006281">
    <property type="term" value="P:DNA repair"/>
    <property type="evidence" value="ECO:0007669"/>
    <property type="project" value="UniProtKB-KW"/>
</dbReference>
<evidence type="ECO:0000259" key="8">
    <source>
        <dbReference type="Pfam" id="PF11600"/>
    </source>
</evidence>
<feature type="compositionally biased region" description="Low complexity" evidence="7">
    <location>
        <begin position="46"/>
        <end position="59"/>
    </location>
</feature>
<dbReference type="Pfam" id="PF12253">
    <property type="entry name" value="CAF1A_dimeriz"/>
    <property type="match status" value="1"/>
</dbReference>
<dbReference type="PANTHER" id="PTHR15272:SF0">
    <property type="entry name" value="CHROMATIN ASSEMBLY FACTOR 1 SUBUNIT A"/>
    <property type="match status" value="1"/>
</dbReference>
<dbReference type="GO" id="GO:0006260">
    <property type="term" value="P:DNA replication"/>
    <property type="evidence" value="ECO:0007669"/>
    <property type="project" value="UniProtKB-KW"/>
</dbReference>
<dbReference type="GO" id="GO:0005634">
    <property type="term" value="C:nucleus"/>
    <property type="evidence" value="ECO:0007669"/>
    <property type="project" value="UniProtKB-SubCell"/>
</dbReference>
<dbReference type="AlphaFoldDB" id="A0A3N4K1W4"/>
<dbReference type="OrthoDB" id="79480at2759"/>
<evidence type="ECO:0008006" key="13">
    <source>
        <dbReference type="Google" id="ProtNLM"/>
    </source>
</evidence>
<feature type="domain" description="Chromatin assembly factor 1 p150 subunit acidic region" evidence="8">
    <location>
        <begin position="83"/>
        <end position="172"/>
    </location>
</feature>
<sequence length="609" mass="66342">MSASSATDPPVMSNPVPASTPPPLDSSQLTSANPGTPYTVKKRSISDVGSDSSKTDGGSKLVGGNGDSNAVSAATGAAGPSKKRTKLTESEREAREKEKLEKEKEKAEKEQERLAKKAERDEKKRIKDEEKRIKEEEKKKKEEEKAKKDRAQRSLMSFFTKPAAAGPASQSAPSSATSNLTHMVLRTPPPPDIITDYERSFHPFFVKPNVTVAPMPFERDDEYKTVIKNALDKALSLPRDPNFAGDPESGQSGPVGIGGGITGKLVEELMHILPHKRGRRGKLLKYCTKDILARISAPDDSSLPPLVDLKDVGPSKSSGAYLELLSSLPNKFLRFAEDVRPPYSGTYTRKPTTSGLLRGRNPFQKSLPKVDYDYDSEIEWEEEGLDGDGEELLSDEEDDEDVDSGDEDLEQFLDDENEEGVAGKNRRRGDVSAIVPICSSMCWEDSMGKNPRKEFEGMRLGTLLDRVPGPIDPFSPSYWNPEAPPQPPPAQLAANPPTKAAAITQFFQATTGNGAQSSAMPPPGPSASTAPAATTGDNLKKGKFVHLIGAHEMPAFKQAIAGSDLTKAAMIEHLKKLFPHLTKPAIKNSLDQVAQRRGQHEKDKRWVLL</sequence>
<evidence type="ECO:0000256" key="6">
    <source>
        <dbReference type="ARBA" id="ARBA00023242"/>
    </source>
</evidence>
<evidence type="ECO:0000313" key="11">
    <source>
        <dbReference type="EMBL" id="RPB03518.1"/>
    </source>
</evidence>
<dbReference type="STRING" id="1336337.A0A3N4K1W4"/>
<dbReference type="GO" id="GO:0006334">
    <property type="term" value="P:nucleosome assembly"/>
    <property type="evidence" value="ECO:0007669"/>
    <property type="project" value="TreeGrafter"/>
</dbReference>
<dbReference type="EMBL" id="ML120362">
    <property type="protein sequence ID" value="RPB03518.1"/>
    <property type="molecule type" value="Genomic_DNA"/>
</dbReference>
<reference evidence="11 12" key="1">
    <citation type="journal article" date="2018" name="Nat. Ecol. Evol.">
        <title>Pezizomycetes genomes reveal the molecular basis of ectomycorrhizal truffle lifestyle.</title>
        <authorList>
            <person name="Murat C."/>
            <person name="Payen T."/>
            <person name="Noel B."/>
            <person name="Kuo A."/>
            <person name="Morin E."/>
            <person name="Chen J."/>
            <person name="Kohler A."/>
            <person name="Krizsan K."/>
            <person name="Balestrini R."/>
            <person name="Da Silva C."/>
            <person name="Montanini B."/>
            <person name="Hainaut M."/>
            <person name="Levati E."/>
            <person name="Barry K.W."/>
            <person name="Belfiori B."/>
            <person name="Cichocki N."/>
            <person name="Clum A."/>
            <person name="Dockter R.B."/>
            <person name="Fauchery L."/>
            <person name="Guy J."/>
            <person name="Iotti M."/>
            <person name="Le Tacon F."/>
            <person name="Lindquist E.A."/>
            <person name="Lipzen A."/>
            <person name="Malagnac F."/>
            <person name="Mello A."/>
            <person name="Molinier V."/>
            <person name="Miyauchi S."/>
            <person name="Poulain J."/>
            <person name="Riccioni C."/>
            <person name="Rubini A."/>
            <person name="Sitrit Y."/>
            <person name="Splivallo R."/>
            <person name="Traeger S."/>
            <person name="Wang M."/>
            <person name="Zifcakova L."/>
            <person name="Wipf D."/>
            <person name="Zambonelli A."/>
            <person name="Paolocci F."/>
            <person name="Nowrousian M."/>
            <person name="Ottonello S."/>
            <person name="Baldrian P."/>
            <person name="Spatafora J.W."/>
            <person name="Henrissat B."/>
            <person name="Nagy L.G."/>
            <person name="Aury J.M."/>
            <person name="Wincker P."/>
            <person name="Grigoriev I.V."/>
            <person name="Bonfante P."/>
            <person name="Martin F.M."/>
        </authorList>
    </citation>
    <scope>NUCLEOTIDE SEQUENCE [LARGE SCALE GENOMIC DNA]</scope>
    <source>
        <strain evidence="11 12">120613-1</strain>
    </source>
</reference>
<dbReference type="InterPro" id="IPR021644">
    <property type="entry name" value="CAF-1_p150_acidic"/>
</dbReference>
<dbReference type="Pfam" id="PF21796">
    <property type="entry name" value="Cac1_C"/>
    <property type="match status" value="1"/>
</dbReference>
<evidence type="ECO:0000256" key="1">
    <source>
        <dbReference type="ARBA" id="ARBA00004123"/>
    </source>
</evidence>
<feature type="region of interest" description="Disordered" evidence="7">
    <location>
        <begin position="383"/>
        <end position="406"/>
    </location>
</feature>
<evidence type="ECO:0000313" key="12">
    <source>
        <dbReference type="Proteomes" id="UP000276215"/>
    </source>
</evidence>
<accession>A0A3N4K1W4</accession>
<feature type="compositionally biased region" description="Low complexity" evidence="7">
    <location>
        <begin position="526"/>
        <end position="536"/>
    </location>
</feature>
<dbReference type="PANTHER" id="PTHR15272">
    <property type="entry name" value="CHROMATIN ASSEMBLY FACTOR 1 SUBUNIT A CAF-1 SUBUNIT A"/>
    <property type="match status" value="1"/>
</dbReference>
<evidence type="ECO:0000256" key="7">
    <source>
        <dbReference type="SAM" id="MobiDB-lite"/>
    </source>
</evidence>
<keyword evidence="5" id="KW-0234">DNA repair</keyword>
<feature type="domain" description="Chromatin assembly factor 1 subunit A dimerization" evidence="9">
    <location>
        <begin position="331"/>
        <end position="407"/>
    </location>
</feature>
<evidence type="ECO:0000256" key="2">
    <source>
        <dbReference type="ARBA" id="ARBA00022705"/>
    </source>
</evidence>
<dbReference type="Pfam" id="PF11600">
    <property type="entry name" value="CAF1A_acidic"/>
    <property type="match status" value="1"/>
</dbReference>
<protein>
    <recommendedName>
        <fullName evidence="13">Chromatin assembly factor 1 subunit A</fullName>
    </recommendedName>
</protein>
<comment type="subcellular location">
    <subcellularLocation>
        <location evidence="1">Nucleus</location>
    </subcellularLocation>
</comment>
<name>A0A3N4K1W4_9PEZI</name>
<organism evidence="11 12">
    <name type="scientific">Choiromyces venosus 120613-1</name>
    <dbReference type="NCBI Taxonomy" id="1336337"/>
    <lineage>
        <taxon>Eukaryota</taxon>
        <taxon>Fungi</taxon>
        <taxon>Dikarya</taxon>
        <taxon>Ascomycota</taxon>
        <taxon>Pezizomycotina</taxon>
        <taxon>Pezizomycetes</taxon>
        <taxon>Pezizales</taxon>
        <taxon>Tuberaceae</taxon>
        <taxon>Choiromyces</taxon>
    </lineage>
</organism>
<evidence type="ECO:0000259" key="10">
    <source>
        <dbReference type="Pfam" id="PF21796"/>
    </source>
</evidence>
<feature type="compositionally biased region" description="Basic and acidic residues" evidence="7">
    <location>
        <begin position="86"/>
        <end position="152"/>
    </location>
</feature>
<feature type="domain" description="Chromatin assembly factor 1 subunit Cac1-like C-terminal" evidence="10">
    <location>
        <begin position="553"/>
        <end position="608"/>
    </location>
</feature>
<keyword evidence="3" id="KW-0227">DNA damage</keyword>
<evidence type="ECO:0000256" key="3">
    <source>
        <dbReference type="ARBA" id="ARBA00022763"/>
    </source>
</evidence>
<keyword evidence="4" id="KW-0143">Chaperone</keyword>
<dbReference type="InterPro" id="IPR048800">
    <property type="entry name" value="Cac1-like_C"/>
</dbReference>
<feature type="region of interest" description="Disordered" evidence="7">
    <location>
        <begin position="512"/>
        <end position="536"/>
    </location>
</feature>
<evidence type="ECO:0000256" key="4">
    <source>
        <dbReference type="ARBA" id="ARBA00023186"/>
    </source>
</evidence>
<feature type="compositionally biased region" description="Polar residues" evidence="7">
    <location>
        <begin position="25"/>
        <end position="36"/>
    </location>
</feature>
<feature type="region of interest" description="Disordered" evidence="7">
    <location>
        <begin position="1"/>
        <end position="154"/>
    </location>
</feature>
<keyword evidence="2" id="KW-0235">DNA replication</keyword>